<dbReference type="InterPro" id="IPR021508">
    <property type="entry name" value="Gp17-like"/>
</dbReference>
<reference evidence="1 2" key="1">
    <citation type="submission" date="2017-02" db="EMBL/GenBank/DDBJ databases">
        <authorList>
            <person name="Peterson S.W."/>
        </authorList>
    </citation>
    <scope>NUCLEOTIDE SEQUENCE [LARGE SCALE GENOMIC DNA]</scope>
    <source>
        <strain evidence="1 2">USBA 369</strain>
    </source>
</reference>
<protein>
    <recommendedName>
        <fullName evidence="3">DUF3168 domain-containing protein</fullName>
    </recommendedName>
</protein>
<keyword evidence="2" id="KW-1185">Reference proteome</keyword>
<dbReference type="STRING" id="1365950.SAMN05428963_113102"/>
<proteinExistence type="predicted"/>
<dbReference type="OrthoDB" id="7630456at2"/>
<gene>
    <name evidence="1" type="ORF">SAMN05428963_113102</name>
</gene>
<organism evidence="1 2">
    <name type="scientific">Consotaella salsifontis</name>
    <dbReference type="NCBI Taxonomy" id="1365950"/>
    <lineage>
        <taxon>Bacteria</taxon>
        <taxon>Pseudomonadati</taxon>
        <taxon>Pseudomonadota</taxon>
        <taxon>Alphaproteobacteria</taxon>
        <taxon>Hyphomicrobiales</taxon>
        <taxon>Aurantimonadaceae</taxon>
        <taxon>Consotaella</taxon>
    </lineage>
</organism>
<dbReference type="AlphaFoldDB" id="A0A1T4SS80"/>
<dbReference type="Proteomes" id="UP000190135">
    <property type="component" value="Unassembled WGS sequence"/>
</dbReference>
<dbReference type="EMBL" id="FUXL01000013">
    <property type="protein sequence ID" value="SKA31023.1"/>
    <property type="molecule type" value="Genomic_DNA"/>
</dbReference>
<evidence type="ECO:0000313" key="2">
    <source>
        <dbReference type="Proteomes" id="UP000190135"/>
    </source>
</evidence>
<evidence type="ECO:0000313" key="1">
    <source>
        <dbReference type="EMBL" id="SKA31023.1"/>
    </source>
</evidence>
<sequence>MIGPQVQAAVFAALTSADVADGRIFDGVPDGAVFPYVEIGDEQIVDDGNTCSDAWEVFIDCHIWSRSQSRTTAEVKQIGAEIVDALSQELPLNGYSVVLFKLDTARYLDDPDGITKHGIVTMRYAVEEA</sequence>
<dbReference type="InterPro" id="IPR053745">
    <property type="entry name" value="Viral_Tail_Comp_sf"/>
</dbReference>
<dbReference type="Gene3D" id="3.30.2000.30">
    <property type="match status" value="1"/>
</dbReference>
<name>A0A1T4SS80_9HYPH</name>
<dbReference type="Pfam" id="PF11367">
    <property type="entry name" value="Tail_completion_gp17"/>
    <property type="match status" value="1"/>
</dbReference>
<dbReference type="RefSeq" id="WP_078709598.1">
    <property type="nucleotide sequence ID" value="NZ_FUXL01000013.1"/>
</dbReference>
<accession>A0A1T4SS80</accession>
<evidence type="ECO:0008006" key="3">
    <source>
        <dbReference type="Google" id="ProtNLM"/>
    </source>
</evidence>